<protein>
    <submittedName>
        <fullName evidence="1">TIGR04219 family outer membrane beta-barrel protein</fullName>
    </submittedName>
</protein>
<keyword evidence="2" id="KW-1185">Reference proteome</keyword>
<dbReference type="Proteomes" id="UP001273505">
    <property type="component" value="Unassembled WGS sequence"/>
</dbReference>
<proteinExistence type="predicted"/>
<gene>
    <name evidence="1" type="ORF">SCD92_10100</name>
</gene>
<evidence type="ECO:0000313" key="2">
    <source>
        <dbReference type="Proteomes" id="UP001273505"/>
    </source>
</evidence>
<evidence type="ECO:0000313" key="1">
    <source>
        <dbReference type="EMBL" id="MDX6849714.1"/>
    </source>
</evidence>
<dbReference type="InterPro" id="IPR026387">
    <property type="entry name" value="OMP_w_GlyGly"/>
</dbReference>
<name>A0ABU4S374_9GAMM</name>
<reference evidence="1 2" key="1">
    <citation type="submission" date="2023-11" db="EMBL/GenBank/DDBJ databases">
        <title>Gilvimarinus fulvus sp. nov., isolated from the surface of Kelp.</title>
        <authorList>
            <person name="Sun Y.Y."/>
            <person name="Gong Y."/>
            <person name="Du Z.J."/>
        </authorList>
    </citation>
    <scope>NUCLEOTIDE SEQUENCE [LARGE SCALE GENOMIC DNA]</scope>
    <source>
        <strain evidence="1 2">SDUM040013</strain>
    </source>
</reference>
<dbReference type="RefSeq" id="WP_302722638.1">
    <property type="nucleotide sequence ID" value="NZ_JAULRU010000569.1"/>
</dbReference>
<comment type="caution">
    <text evidence="1">The sequence shown here is derived from an EMBL/GenBank/DDBJ whole genome shotgun (WGS) entry which is preliminary data.</text>
</comment>
<dbReference type="EMBL" id="JAXAFO010000014">
    <property type="protein sequence ID" value="MDX6849714.1"/>
    <property type="molecule type" value="Genomic_DNA"/>
</dbReference>
<dbReference type="NCBIfam" id="TIGR04219">
    <property type="entry name" value="OMP_w_GlyGly"/>
    <property type="match status" value="1"/>
</dbReference>
<organism evidence="1 2">
    <name type="scientific">Gilvimarinus gilvus</name>
    <dbReference type="NCBI Taxonomy" id="3058038"/>
    <lineage>
        <taxon>Bacteria</taxon>
        <taxon>Pseudomonadati</taxon>
        <taxon>Pseudomonadota</taxon>
        <taxon>Gammaproteobacteria</taxon>
        <taxon>Cellvibrionales</taxon>
        <taxon>Cellvibrionaceae</taxon>
        <taxon>Gilvimarinus</taxon>
    </lineage>
</organism>
<sequence length="231" mass="25313">MKAIVTGLITSALMFTHATQADAIGVKGDAGIWRSDYSGDISQFDVSDLGFSEEDNQYFHLYVEHPIPLIPNARLSYADINSSTTFSTAGIDLAQARIDLSHVDATAYYELLDNWVNIDAGISLRKFDGKVNVDAGATDANLNLDDVLPMGYLLVEAELPFTGWSAGIEVNYTEFDDYTISDNTVKARYLFDSLINVGFEVGYRQLEVDLSKGFGIDLKLTGPFAGLALHF</sequence>
<accession>A0ABU4S374</accession>